<name>A0A3D8K2M4_9BURK</name>
<proteinExistence type="predicted"/>
<keyword evidence="2" id="KW-1185">Reference proteome</keyword>
<dbReference type="OrthoDB" id="9099168at2"/>
<dbReference type="Proteomes" id="UP000256838">
    <property type="component" value="Unassembled WGS sequence"/>
</dbReference>
<organism evidence="1 2">
    <name type="scientific">Trinickia dinghuensis</name>
    <dbReference type="NCBI Taxonomy" id="2291023"/>
    <lineage>
        <taxon>Bacteria</taxon>
        <taxon>Pseudomonadati</taxon>
        <taxon>Pseudomonadota</taxon>
        <taxon>Betaproteobacteria</taxon>
        <taxon>Burkholderiales</taxon>
        <taxon>Burkholderiaceae</taxon>
        <taxon>Trinickia</taxon>
    </lineage>
</organism>
<protein>
    <submittedName>
        <fullName evidence="1">Uncharacterized protein</fullName>
    </submittedName>
</protein>
<dbReference type="AlphaFoldDB" id="A0A3D8K2M4"/>
<accession>A0A3D8K2M4</accession>
<evidence type="ECO:0000313" key="2">
    <source>
        <dbReference type="Proteomes" id="UP000256838"/>
    </source>
</evidence>
<reference evidence="1 2" key="1">
    <citation type="submission" date="2018-08" db="EMBL/GenBank/DDBJ databases">
        <title>Paraburkholderia sp. DHOM06 isolated from forest soil.</title>
        <authorList>
            <person name="Gao Z.-H."/>
            <person name="Qiu L.-H."/>
        </authorList>
    </citation>
    <scope>NUCLEOTIDE SEQUENCE [LARGE SCALE GENOMIC DNA]</scope>
    <source>
        <strain evidence="1 2">DHOM06</strain>
    </source>
</reference>
<dbReference type="EMBL" id="QRGA01000005">
    <property type="protein sequence ID" value="RDU99410.1"/>
    <property type="molecule type" value="Genomic_DNA"/>
</dbReference>
<sequence length="96" mass="11503">MPRCHVRCRHCMTRRCLKRLPSQYIRLPACDVCGRRNYRVDRYMNRRDTGKARCDCAGYWFPHRRGSLFCWWRADGSPRYPGDPDFADRNCEEAIA</sequence>
<evidence type="ECO:0000313" key="1">
    <source>
        <dbReference type="EMBL" id="RDU99410.1"/>
    </source>
</evidence>
<gene>
    <name evidence="1" type="ORF">DWV00_08655</name>
</gene>
<comment type="caution">
    <text evidence="1">The sequence shown here is derived from an EMBL/GenBank/DDBJ whole genome shotgun (WGS) entry which is preliminary data.</text>
</comment>